<comment type="caution">
    <text evidence="2">The sequence shown here is derived from an EMBL/GenBank/DDBJ whole genome shotgun (WGS) entry which is preliminary data.</text>
</comment>
<dbReference type="AlphaFoldDB" id="A0A2N5S0Z4"/>
<proteinExistence type="predicted"/>
<gene>
    <name evidence="2" type="ORF">PCASD_26303</name>
</gene>
<evidence type="ECO:0000313" key="3">
    <source>
        <dbReference type="Proteomes" id="UP000235392"/>
    </source>
</evidence>
<accession>A0A2N5S0Z4</accession>
<protein>
    <submittedName>
        <fullName evidence="2">Uncharacterized protein</fullName>
    </submittedName>
</protein>
<feature type="region of interest" description="Disordered" evidence="1">
    <location>
        <begin position="27"/>
        <end position="58"/>
    </location>
</feature>
<evidence type="ECO:0000313" key="2">
    <source>
        <dbReference type="EMBL" id="PLW06874.1"/>
    </source>
</evidence>
<sequence length="135" mass="13907">MYYCTFCKKEGHLLERCDKAASILAGHAPDDSSSSISGSRLRCNNCRRQDPGKPKAKVGQTTVVGIGGAGCDEELDYSSSDDGSSSHPAKAGNAVALISPGLEISSAVGAINRDANIDLGCSVTMTPCKNDVLAA</sequence>
<dbReference type="Proteomes" id="UP000235392">
    <property type="component" value="Unassembled WGS sequence"/>
</dbReference>
<reference evidence="2 3" key="1">
    <citation type="submission" date="2017-11" db="EMBL/GenBank/DDBJ databases">
        <title>De novo assembly and phasing of dikaryotic genomes from two isolates of Puccinia coronata f. sp. avenae, the causal agent of oat crown rust.</title>
        <authorList>
            <person name="Miller M.E."/>
            <person name="Zhang Y."/>
            <person name="Omidvar V."/>
            <person name="Sperschneider J."/>
            <person name="Schwessinger B."/>
            <person name="Raley C."/>
            <person name="Palmer J.M."/>
            <person name="Garnica D."/>
            <person name="Upadhyaya N."/>
            <person name="Rathjen J."/>
            <person name="Taylor J.M."/>
            <person name="Park R.F."/>
            <person name="Dodds P.N."/>
            <person name="Hirsch C.D."/>
            <person name="Kianian S.F."/>
            <person name="Figueroa M."/>
        </authorList>
    </citation>
    <scope>NUCLEOTIDE SEQUENCE [LARGE SCALE GENOMIC DNA]</scope>
    <source>
        <strain evidence="2">12SD80</strain>
    </source>
</reference>
<organism evidence="2 3">
    <name type="scientific">Puccinia coronata f. sp. avenae</name>
    <dbReference type="NCBI Taxonomy" id="200324"/>
    <lineage>
        <taxon>Eukaryota</taxon>
        <taxon>Fungi</taxon>
        <taxon>Dikarya</taxon>
        <taxon>Basidiomycota</taxon>
        <taxon>Pucciniomycotina</taxon>
        <taxon>Pucciniomycetes</taxon>
        <taxon>Pucciniales</taxon>
        <taxon>Pucciniaceae</taxon>
        <taxon>Puccinia</taxon>
    </lineage>
</organism>
<dbReference type="EMBL" id="PGCI01001178">
    <property type="protein sequence ID" value="PLW06874.1"/>
    <property type="molecule type" value="Genomic_DNA"/>
</dbReference>
<evidence type="ECO:0000256" key="1">
    <source>
        <dbReference type="SAM" id="MobiDB-lite"/>
    </source>
</evidence>
<name>A0A2N5S0Z4_9BASI</name>